<name>A0A6I2KWI0_9BURK</name>
<organism evidence="1 2">
    <name type="scientific">Duganella guangzhouensis</name>
    <dbReference type="NCBI Taxonomy" id="2666084"/>
    <lineage>
        <taxon>Bacteria</taxon>
        <taxon>Pseudomonadati</taxon>
        <taxon>Pseudomonadota</taxon>
        <taxon>Betaproteobacteria</taxon>
        <taxon>Burkholderiales</taxon>
        <taxon>Oxalobacteraceae</taxon>
        <taxon>Telluria group</taxon>
        <taxon>Duganella</taxon>
    </lineage>
</organism>
<comment type="caution">
    <text evidence="1">The sequence shown here is derived from an EMBL/GenBank/DDBJ whole genome shotgun (WGS) entry which is preliminary data.</text>
</comment>
<proteinExistence type="predicted"/>
<reference evidence="1 2" key="1">
    <citation type="submission" date="2019-11" db="EMBL/GenBank/DDBJ databases">
        <title>Novel species isolated from a subtropical stream in China.</title>
        <authorList>
            <person name="Lu H."/>
        </authorList>
    </citation>
    <scope>NUCLEOTIDE SEQUENCE [LARGE SCALE GENOMIC DNA]</scope>
    <source>
        <strain evidence="1 2">FT80W</strain>
    </source>
</reference>
<dbReference type="Proteomes" id="UP000433309">
    <property type="component" value="Unassembled WGS sequence"/>
</dbReference>
<dbReference type="EMBL" id="WKJK01000004">
    <property type="protein sequence ID" value="MRW90358.1"/>
    <property type="molecule type" value="Genomic_DNA"/>
</dbReference>
<evidence type="ECO:0000313" key="2">
    <source>
        <dbReference type="Proteomes" id="UP000433309"/>
    </source>
</evidence>
<sequence>MFGFLKKKPDAPALNASQLVPRIKHLNFLRAVREAGVPEDEVPYHTPLCGELLVTYAFDLPDSLIMATTGLLKQTGVSFNDLPPLARTNLQRLLPQPQFFAKDGCGLAYTGEGMEATLLLVDKVWDEMQPNFRGDIIATAPRRDRILMCDSADVSAVAALRVQSQGFFNEIDDPHRLSTQLMVRRDGGWVLYDAQ</sequence>
<keyword evidence="2" id="KW-1185">Reference proteome</keyword>
<accession>A0A6I2KWI0</accession>
<dbReference type="RefSeq" id="WP_154375699.1">
    <property type="nucleotide sequence ID" value="NZ_WKJK01000004.1"/>
</dbReference>
<gene>
    <name evidence="1" type="ORF">GJ699_10205</name>
</gene>
<evidence type="ECO:0000313" key="1">
    <source>
        <dbReference type="EMBL" id="MRW90358.1"/>
    </source>
</evidence>
<dbReference type="AlphaFoldDB" id="A0A6I2KWI0"/>
<protein>
    <submittedName>
        <fullName evidence="1">DUF1444 domain-containing protein</fullName>
    </submittedName>
</protein>